<comment type="caution">
    <text evidence="21">The sequence shown here is derived from an EMBL/GenBank/DDBJ whole genome shotgun (WGS) entry which is preliminary data.</text>
</comment>
<protein>
    <recommendedName>
        <fullName evidence="3">Macrophage-expressed gene 1 protein</fullName>
    </recommendedName>
    <alternativeName>
        <fullName evidence="16">Perforin-2</fullName>
    </alternativeName>
</protein>
<evidence type="ECO:0000256" key="13">
    <source>
        <dbReference type="ARBA" id="ARBA00023157"/>
    </source>
</evidence>
<keyword evidence="15" id="KW-0968">Cytoplasmic vesicle</keyword>
<keyword evidence="9" id="KW-0391">Immunity</keyword>
<evidence type="ECO:0000313" key="22">
    <source>
        <dbReference type="Proteomes" id="UP001369086"/>
    </source>
</evidence>
<sequence>MGPLSLPFILSVSLFLHRPAEGSTASEQADGFFPNSFLRSSNPNRFLLECRRVLKIPALEVLPGGGWDNLRNVDLGRVMNFNYSQCRTTEDGSYLIPDEVFTIPQKHSRVEQSSELIDSWLQYRSVVASSINSEASFSIGLPGTFSFSINGKYSSESKRVKTHQVRDGTVTTRVQVRNLLYSVQSTPGFSLDPRFQDQAYKIAEALENNQTRLAGFLSESLVLNYGTHVLTTVHAGASLVQEDFLKSTVLSGSQDSSSSRSISVSAGLRFFDVVNVGFGNQSGASSSTQDSASRQYVGNITYSVTESHGGALFYPGITLQKWQESIANNLVAIDRTGLPLPAVFNQQSLLGLSEPTIRKLVLAVTQAIKTYYQVNTVPGCVKVESPNFNFHANVDDGSCQATVTNFSFGGVFQDCMALTTDSQDLCHKLEQKNPLTGAYSCPEQYNAVKLQTDNKEQGYSTYECHQECKTTFLFFKSCNQVCGDIYRVRKARFNAYWCVATQKQVPSLSGYLFGGLYTSASPNPLTKSQSCPAGFVELKLFDGMKVCVSNDYEMQAGNSVPFGGFFSCHTGNPLSVERGGEDKENGEVSAQKCPKGFSQHLAGMSDGCQIMYCVRSGEFTEGQLPDIRLPPFIRKPLVSNAMTNTIMIMSEGNLSWVKDSKTNLWKIAQPEDFHQMSQLFNPRKESLSRALMWCGPGGVGWCGGRHSSGGLWEEVVEEEEGRGWGVS</sequence>
<keyword evidence="7 19" id="KW-0732">Signal</keyword>
<evidence type="ECO:0000256" key="17">
    <source>
        <dbReference type="ARBA" id="ARBA00045657"/>
    </source>
</evidence>
<comment type="function">
    <text evidence="17">Pore-forming protein that plays a central role in antigen cross-presentation in dendritic cells by mediating delivery of antigens for cross-presentation. Dendritic cells bridge innate and adaptive immunity by capturing exogenous antigens on MHC class-I molecules and presenting them to naive CD8(+) T-cells. Acts by forming a pore in antigen-containing compartments, promoting the release of antigens into the cytosol, enabling generation of MHCI:peptide complexes and T-cell priming.</text>
</comment>
<keyword evidence="12" id="KW-0472">Membrane</keyword>
<evidence type="ECO:0000256" key="9">
    <source>
        <dbReference type="ARBA" id="ARBA00022859"/>
    </source>
</evidence>
<dbReference type="SMART" id="SM00457">
    <property type="entry name" value="MACPF"/>
    <property type="match status" value="1"/>
</dbReference>
<evidence type="ECO:0000256" key="19">
    <source>
        <dbReference type="SAM" id="SignalP"/>
    </source>
</evidence>
<evidence type="ECO:0000256" key="15">
    <source>
        <dbReference type="ARBA" id="ARBA00023329"/>
    </source>
</evidence>
<feature type="domain" description="MACPF" evidence="20">
    <location>
        <begin position="46"/>
        <end position="375"/>
    </location>
</feature>
<organism evidence="21 22">
    <name type="scientific">Huso huso</name>
    <name type="common">Beluga</name>
    <name type="synonym">Acipenser huso</name>
    <dbReference type="NCBI Taxonomy" id="61971"/>
    <lineage>
        <taxon>Eukaryota</taxon>
        <taxon>Metazoa</taxon>
        <taxon>Chordata</taxon>
        <taxon>Craniata</taxon>
        <taxon>Vertebrata</taxon>
        <taxon>Euteleostomi</taxon>
        <taxon>Actinopterygii</taxon>
        <taxon>Chondrostei</taxon>
        <taxon>Acipenseriformes</taxon>
        <taxon>Acipenseridae</taxon>
        <taxon>Huso</taxon>
    </lineage>
</organism>
<evidence type="ECO:0000256" key="7">
    <source>
        <dbReference type="ARBA" id="ARBA00022729"/>
    </source>
</evidence>
<evidence type="ECO:0000256" key="4">
    <source>
        <dbReference type="ARBA" id="ARBA00022452"/>
    </source>
</evidence>
<evidence type="ECO:0000256" key="5">
    <source>
        <dbReference type="ARBA" id="ARBA00022588"/>
    </source>
</evidence>
<dbReference type="InterPro" id="IPR020864">
    <property type="entry name" value="MACPF"/>
</dbReference>
<dbReference type="InterPro" id="IPR039707">
    <property type="entry name" value="MPEG1"/>
</dbReference>
<dbReference type="CDD" id="cd22579">
    <property type="entry name" value="MPEG1_P2"/>
    <property type="match status" value="1"/>
</dbReference>
<evidence type="ECO:0000256" key="2">
    <source>
        <dbReference type="ARBA" id="ARBA00007256"/>
    </source>
</evidence>
<dbReference type="Proteomes" id="UP001369086">
    <property type="component" value="Unassembled WGS sequence"/>
</dbReference>
<evidence type="ECO:0000256" key="11">
    <source>
        <dbReference type="ARBA" id="ARBA00023130"/>
    </source>
</evidence>
<evidence type="ECO:0000256" key="14">
    <source>
        <dbReference type="ARBA" id="ARBA00023180"/>
    </source>
</evidence>
<comment type="similarity">
    <text evidence="2">Belongs to the MPEG1 family.</text>
</comment>
<dbReference type="PROSITE" id="PS51412">
    <property type="entry name" value="MACPF_2"/>
    <property type="match status" value="1"/>
</dbReference>
<comment type="subcellular location">
    <subcellularLocation>
        <location evidence="1">Cytoplasmic vesicle</location>
        <location evidence="1">Phagosome membrane</location>
        <topology evidence="1">Multi-pass membrane protein</topology>
    </subcellularLocation>
</comment>
<keyword evidence="4" id="KW-1134">Transmembrane beta strand</keyword>
<keyword evidence="5" id="KW-0399">Innate immunity</keyword>
<keyword evidence="11" id="KW-1064">Adaptive immunity</keyword>
<evidence type="ECO:0000256" key="18">
    <source>
        <dbReference type="ARBA" id="ARBA00045689"/>
    </source>
</evidence>
<evidence type="ECO:0000256" key="10">
    <source>
        <dbReference type="ARBA" id="ARBA00022989"/>
    </source>
</evidence>
<accession>A0ABR0YZ69</accession>
<evidence type="ECO:0000256" key="6">
    <source>
        <dbReference type="ARBA" id="ARBA00022692"/>
    </source>
</evidence>
<keyword evidence="13" id="KW-1015">Disulfide bond</keyword>
<keyword evidence="8" id="KW-0832">Ubl conjugation</keyword>
<proteinExistence type="inferred from homology"/>
<evidence type="ECO:0000256" key="3">
    <source>
        <dbReference type="ARBA" id="ARBA00021365"/>
    </source>
</evidence>
<dbReference type="PANTHER" id="PTHR31463:SF4">
    <property type="entry name" value="MACROPHAGE-EXPRESSED GENE 1 PROTEIN"/>
    <property type="match status" value="1"/>
</dbReference>
<comment type="function">
    <text evidence="18">Pore-forming protein involved in both innate and adaptive immunity. Plays a central role in antigen cross-presentation in dendritic cells by forming a pore in antigen-containing compartments, thereby promoting delivery of antigens for cross-presentation. Also involved in innate immune response following bacterial infection; shows antibacterial activity against a wide spectrum of Gram-positive, Gram-negative and acid-fast bacteria. Reduces the viability of the intracytosolic pathogen L.monocytogenes by inhibiting acidification of the phagocytic vacuole of host cells which restricts bacterial translocation from the vacuole to the cytosol. Required for the antibacterial activity of reactive oxygen species and nitric oxide.</text>
</comment>
<evidence type="ECO:0000256" key="12">
    <source>
        <dbReference type="ARBA" id="ARBA00023136"/>
    </source>
</evidence>
<evidence type="ECO:0000256" key="8">
    <source>
        <dbReference type="ARBA" id="ARBA00022843"/>
    </source>
</evidence>
<dbReference type="PANTHER" id="PTHR31463">
    <property type="entry name" value="MACROPHAGE-EXPRESSED GENE 1 PROTEIN"/>
    <property type="match status" value="1"/>
</dbReference>
<feature type="signal peptide" evidence="19">
    <location>
        <begin position="1"/>
        <end position="22"/>
    </location>
</feature>
<evidence type="ECO:0000256" key="16">
    <source>
        <dbReference type="ARBA" id="ARBA00030728"/>
    </source>
</evidence>
<reference evidence="21 22" key="1">
    <citation type="submission" date="2021-05" db="EMBL/GenBank/DDBJ databases">
        <authorList>
            <person name="Zahm M."/>
            <person name="Klopp C."/>
            <person name="Cabau C."/>
            <person name="Kuhl H."/>
            <person name="Suciu R."/>
            <person name="Ciorpac M."/>
            <person name="Holostenco D."/>
            <person name="Gessner J."/>
            <person name="Wuertz S."/>
            <person name="Hohne C."/>
            <person name="Stock M."/>
            <person name="Gislard M."/>
            <person name="Lluch J."/>
            <person name="Milhes M."/>
            <person name="Lampietro C."/>
            <person name="Lopez Roques C."/>
            <person name="Donnadieu C."/>
            <person name="Du K."/>
            <person name="Schartl M."/>
            <person name="Guiguen Y."/>
        </authorList>
    </citation>
    <scope>NUCLEOTIDE SEQUENCE [LARGE SCALE GENOMIC DNA]</scope>
    <source>
        <strain evidence="21">Hh-F2</strain>
        <tissue evidence="21">Blood</tissue>
    </source>
</reference>
<keyword evidence="10" id="KW-1133">Transmembrane helix</keyword>
<evidence type="ECO:0000256" key="1">
    <source>
        <dbReference type="ARBA" id="ARBA00004265"/>
    </source>
</evidence>
<keyword evidence="22" id="KW-1185">Reference proteome</keyword>
<dbReference type="EMBL" id="JAHFZB010000020">
    <property type="protein sequence ID" value="KAK6477836.1"/>
    <property type="molecule type" value="Genomic_DNA"/>
</dbReference>
<evidence type="ECO:0000313" key="21">
    <source>
        <dbReference type="EMBL" id="KAK6477836.1"/>
    </source>
</evidence>
<feature type="chain" id="PRO_5045876016" description="Macrophage-expressed gene 1 protein" evidence="19">
    <location>
        <begin position="23"/>
        <end position="727"/>
    </location>
</feature>
<evidence type="ECO:0000259" key="20">
    <source>
        <dbReference type="PROSITE" id="PS51412"/>
    </source>
</evidence>
<name>A0ABR0YZ69_HUSHU</name>
<keyword evidence="6" id="KW-0812">Transmembrane</keyword>
<dbReference type="Pfam" id="PF01823">
    <property type="entry name" value="MACPF"/>
    <property type="match status" value="1"/>
</dbReference>
<gene>
    <name evidence="21" type="ORF">HHUSO_G21456</name>
</gene>
<keyword evidence="14" id="KW-0325">Glycoprotein</keyword>